<evidence type="ECO:0000256" key="1">
    <source>
        <dbReference type="ARBA" id="ARBA00001798"/>
    </source>
</evidence>
<dbReference type="InterPro" id="IPR001841">
    <property type="entry name" value="Znf_RING"/>
</dbReference>
<dbReference type="Gene3D" id="1.20.120.1750">
    <property type="match status" value="1"/>
</dbReference>
<evidence type="ECO:0000256" key="13">
    <source>
        <dbReference type="PROSITE-ProRule" id="PRU00175"/>
    </source>
</evidence>
<proteinExistence type="inferred from homology"/>
<sequence length="329" mass="37542">MVEEASPIEIVDVDSFCFTPISHKGTNRSNAICVEQYIDDRDIDLRASLGNQAETTPGNFIDLSKDNQNVEDDDEVRVLMFKPANTPFGKRRKTFAFGASTSTVEIGQSSNSNSDPSFVCEICVEPKTQNESFSVQGCSHVYCTDCMMKYVASKLQDNITSIRCPVSDCRGLLEPEYCRPILPPEMFDRWGNALCEAVLLESEKLYCPFKDCSALLIDDGGEVIRQSECPNCRRLFCAQCKVPWHTGMDCVEFQELNKDERENEDIMLMNLAKNKKWRRCPMCRFYVEKSQGCMYMKCRLTQTRCGIAFCYNCGAQSQNQSHYCYKCRR</sequence>
<dbReference type="GO" id="GO:0008270">
    <property type="term" value="F:zinc ion binding"/>
    <property type="evidence" value="ECO:0007669"/>
    <property type="project" value="UniProtKB-KW"/>
</dbReference>
<dbReference type="EC" id="2.3.2.31" evidence="6"/>
<dbReference type="EMBL" id="JARAOO010000009">
    <property type="protein sequence ID" value="KAJ7955375.1"/>
    <property type="molecule type" value="Genomic_DNA"/>
</dbReference>
<dbReference type="InterPro" id="IPR017907">
    <property type="entry name" value="Znf_RING_CS"/>
</dbReference>
<dbReference type="InterPro" id="IPR031127">
    <property type="entry name" value="E3_UB_ligase_RBR"/>
</dbReference>
<evidence type="ECO:0000256" key="8">
    <source>
        <dbReference type="ARBA" id="ARBA00022723"/>
    </source>
</evidence>
<comment type="similarity">
    <text evidence="5">Belongs to the RBR family. Ariadne subfamily.</text>
</comment>
<evidence type="ECO:0000256" key="6">
    <source>
        <dbReference type="ARBA" id="ARBA00012251"/>
    </source>
</evidence>
<dbReference type="AlphaFoldDB" id="A0AAD7LDN2"/>
<dbReference type="Proteomes" id="UP001163823">
    <property type="component" value="Chromosome 9"/>
</dbReference>
<dbReference type="FunFam" id="3.30.40.10:FF:000230">
    <property type="entry name" value="RBR-type E3 ubiquitin transferase"/>
    <property type="match status" value="1"/>
</dbReference>
<dbReference type="GO" id="GO:0016567">
    <property type="term" value="P:protein ubiquitination"/>
    <property type="evidence" value="ECO:0007669"/>
    <property type="project" value="InterPro"/>
</dbReference>
<dbReference type="InterPro" id="IPR013083">
    <property type="entry name" value="Znf_RING/FYVE/PHD"/>
</dbReference>
<evidence type="ECO:0000313" key="17">
    <source>
        <dbReference type="Proteomes" id="UP001163823"/>
    </source>
</evidence>
<dbReference type="InterPro" id="IPR002867">
    <property type="entry name" value="IBR_dom"/>
</dbReference>
<name>A0AAD7LDN2_QUISA</name>
<keyword evidence="7 16" id="KW-0808">Transferase</keyword>
<evidence type="ECO:0000259" key="14">
    <source>
        <dbReference type="PROSITE" id="PS50089"/>
    </source>
</evidence>
<keyword evidence="8" id="KW-0479">Metal-binding</keyword>
<dbReference type="PROSITE" id="PS50089">
    <property type="entry name" value="ZF_RING_2"/>
    <property type="match status" value="1"/>
</dbReference>
<keyword evidence="9" id="KW-0677">Repeat</keyword>
<keyword evidence="12" id="KW-0862">Zinc</keyword>
<dbReference type="Gene3D" id="3.30.40.10">
    <property type="entry name" value="Zinc/RING finger domain, C3HC4 (zinc finger)"/>
    <property type="match status" value="1"/>
</dbReference>
<dbReference type="KEGG" id="qsa:O6P43_021976"/>
<evidence type="ECO:0000256" key="7">
    <source>
        <dbReference type="ARBA" id="ARBA00022679"/>
    </source>
</evidence>
<evidence type="ECO:0000313" key="16">
    <source>
        <dbReference type="EMBL" id="KAJ7955375.1"/>
    </source>
</evidence>
<evidence type="ECO:0000256" key="10">
    <source>
        <dbReference type="ARBA" id="ARBA00022771"/>
    </source>
</evidence>
<evidence type="ECO:0000259" key="15">
    <source>
        <dbReference type="PROSITE" id="PS51873"/>
    </source>
</evidence>
<protein>
    <recommendedName>
        <fullName evidence="6">RBR-type E3 ubiquitin transferase</fullName>
        <ecNumber evidence="6">2.3.2.31</ecNumber>
    </recommendedName>
</protein>
<dbReference type="InterPro" id="IPR044066">
    <property type="entry name" value="TRIAD_supradom"/>
</dbReference>
<accession>A0AAD7LDN2</accession>
<feature type="domain" description="RING-type" evidence="14">
    <location>
        <begin position="120"/>
        <end position="166"/>
    </location>
</feature>
<dbReference type="Pfam" id="PF01485">
    <property type="entry name" value="IBR"/>
    <property type="match status" value="1"/>
</dbReference>
<dbReference type="PROSITE" id="PS00518">
    <property type="entry name" value="ZF_RING_1"/>
    <property type="match status" value="1"/>
</dbReference>
<dbReference type="CDD" id="cd22584">
    <property type="entry name" value="Rcat_RBR_unk"/>
    <property type="match status" value="1"/>
</dbReference>
<evidence type="ECO:0000256" key="2">
    <source>
        <dbReference type="ARBA" id="ARBA00001947"/>
    </source>
</evidence>
<evidence type="ECO:0000256" key="12">
    <source>
        <dbReference type="ARBA" id="ARBA00022833"/>
    </source>
</evidence>
<evidence type="ECO:0000256" key="3">
    <source>
        <dbReference type="ARBA" id="ARBA00003976"/>
    </source>
</evidence>
<feature type="domain" description="RING-type" evidence="15">
    <location>
        <begin position="116"/>
        <end position="329"/>
    </location>
</feature>
<organism evidence="16 17">
    <name type="scientific">Quillaja saponaria</name>
    <name type="common">Soap bark tree</name>
    <dbReference type="NCBI Taxonomy" id="32244"/>
    <lineage>
        <taxon>Eukaryota</taxon>
        <taxon>Viridiplantae</taxon>
        <taxon>Streptophyta</taxon>
        <taxon>Embryophyta</taxon>
        <taxon>Tracheophyta</taxon>
        <taxon>Spermatophyta</taxon>
        <taxon>Magnoliopsida</taxon>
        <taxon>eudicotyledons</taxon>
        <taxon>Gunneridae</taxon>
        <taxon>Pentapetalae</taxon>
        <taxon>rosids</taxon>
        <taxon>fabids</taxon>
        <taxon>Fabales</taxon>
        <taxon>Quillajaceae</taxon>
        <taxon>Quillaja</taxon>
    </lineage>
</organism>
<dbReference type="GO" id="GO:0061630">
    <property type="term" value="F:ubiquitin protein ligase activity"/>
    <property type="evidence" value="ECO:0007669"/>
    <property type="project" value="UniProtKB-EC"/>
</dbReference>
<evidence type="ECO:0000256" key="11">
    <source>
        <dbReference type="ARBA" id="ARBA00022786"/>
    </source>
</evidence>
<evidence type="ECO:0000256" key="9">
    <source>
        <dbReference type="ARBA" id="ARBA00022737"/>
    </source>
</evidence>
<reference evidence="16" key="1">
    <citation type="journal article" date="2023" name="Science">
        <title>Elucidation of the pathway for biosynthesis of saponin adjuvants from the soapbark tree.</title>
        <authorList>
            <person name="Reed J."/>
            <person name="Orme A."/>
            <person name="El-Demerdash A."/>
            <person name="Owen C."/>
            <person name="Martin L.B.B."/>
            <person name="Misra R.C."/>
            <person name="Kikuchi S."/>
            <person name="Rejzek M."/>
            <person name="Martin A.C."/>
            <person name="Harkess A."/>
            <person name="Leebens-Mack J."/>
            <person name="Louveau T."/>
            <person name="Stephenson M.J."/>
            <person name="Osbourn A."/>
        </authorList>
    </citation>
    <scope>NUCLEOTIDE SEQUENCE</scope>
    <source>
        <strain evidence="16">S10</strain>
    </source>
</reference>
<keyword evidence="10 13" id="KW-0863">Zinc-finger</keyword>
<dbReference type="SUPFAM" id="SSF57850">
    <property type="entry name" value="RING/U-box"/>
    <property type="match status" value="3"/>
</dbReference>
<keyword evidence="17" id="KW-1185">Reference proteome</keyword>
<evidence type="ECO:0000256" key="4">
    <source>
        <dbReference type="ARBA" id="ARBA00004906"/>
    </source>
</evidence>
<dbReference type="SMART" id="SM00647">
    <property type="entry name" value="IBR"/>
    <property type="match status" value="1"/>
</dbReference>
<evidence type="ECO:0000256" key="5">
    <source>
        <dbReference type="ARBA" id="ARBA00005884"/>
    </source>
</evidence>
<comment type="caution">
    <text evidence="16">The sequence shown here is derived from an EMBL/GenBank/DDBJ whole genome shotgun (WGS) entry which is preliminary data.</text>
</comment>
<comment type="function">
    <text evidence="3">Might act as an E3 ubiquitin-protein ligase, or as part of E3 complex, which accepts ubiquitin from specific E2 ubiquitin-conjugating enzymes and then transfers it to substrates.</text>
</comment>
<dbReference type="FunFam" id="1.20.120.1750:FF:000018">
    <property type="entry name" value="RBR-type E3 ubiquitin transferase"/>
    <property type="match status" value="1"/>
</dbReference>
<dbReference type="PROSITE" id="PS51873">
    <property type="entry name" value="TRIAD"/>
    <property type="match status" value="1"/>
</dbReference>
<dbReference type="CDD" id="cd22582">
    <property type="entry name" value="BRcat_RBR_unk"/>
    <property type="match status" value="1"/>
</dbReference>
<keyword evidence="11" id="KW-0833">Ubl conjugation pathway</keyword>
<comment type="pathway">
    <text evidence="4">Protein modification; protein ubiquitination.</text>
</comment>
<dbReference type="PANTHER" id="PTHR11685">
    <property type="entry name" value="RBR FAMILY RING FINGER AND IBR DOMAIN-CONTAINING"/>
    <property type="match status" value="1"/>
</dbReference>
<comment type="catalytic activity">
    <reaction evidence="1">
        <text>[E2 ubiquitin-conjugating enzyme]-S-ubiquitinyl-L-cysteine + [acceptor protein]-L-lysine = [E2 ubiquitin-conjugating enzyme]-L-cysteine + [acceptor protein]-N(6)-ubiquitinyl-L-lysine.</text>
        <dbReference type="EC" id="2.3.2.31"/>
    </reaction>
</comment>
<gene>
    <name evidence="16" type="ORF">O6P43_021976</name>
</gene>
<comment type="cofactor">
    <cofactor evidence="2">
        <name>Zn(2+)</name>
        <dbReference type="ChEBI" id="CHEBI:29105"/>
    </cofactor>
</comment>